<keyword evidence="3" id="KW-1185">Reference proteome</keyword>
<evidence type="ECO:0000256" key="1">
    <source>
        <dbReference type="SAM" id="MobiDB-lite"/>
    </source>
</evidence>
<dbReference type="EMBL" id="FNHS01000044">
    <property type="protein sequence ID" value="SDO70565.1"/>
    <property type="molecule type" value="Genomic_DNA"/>
</dbReference>
<protein>
    <submittedName>
        <fullName evidence="2">Uncharacterized protein</fullName>
    </submittedName>
</protein>
<reference evidence="3" key="1">
    <citation type="submission" date="2016-10" db="EMBL/GenBank/DDBJ databases">
        <authorList>
            <person name="Varghese N."/>
            <person name="Submissions S."/>
        </authorList>
    </citation>
    <scope>NUCLEOTIDE SEQUENCE [LARGE SCALE GENOMIC DNA]</scope>
    <source>
        <strain evidence="3">BL47</strain>
    </source>
</reference>
<dbReference type="AlphaFoldDB" id="A0A1H0LR42"/>
<organism evidence="2 3">
    <name type="scientific">Methylobacterium phyllostachyos</name>
    <dbReference type="NCBI Taxonomy" id="582672"/>
    <lineage>
        <taxon>Bacteria</taxon>
        <taxon>Pseudomonadati</taxon>
        <taxon>Pseudomonadota</taxon>
        <taxon>Alphaproteobacteria</taxon>
        <taxon>Hyphomicrobiales</taxon>
        <taxon>Methylobacteriaceae</taxon>
        <taxon>Methylobacterium</taxon>
    </lineage>
</organism>
<gene>
    <name evidence="2" type="ORF">SAMN05216360_1442</name>
</gene>
<sequence length="63" mass="6818">MRPARGQGQTAVHVAAGAAVMDAHAVGQPIGHDRQERWQPPYRAEPHQTADPGLNRLREGMPA</sequence>
<dbReference type="Proteomes" id="UP000198704">
    <property type="component" value="Unassembled WGS sequence"/>
</dbReference>
<evidence type="ECO:0000313" key="3">
    <source>
        <dbReference type="Proteomes" id="UP000198704"/>
    </source>
</evidence>
<name>A0A1H0LR42_9HYPH</name>
<evidence type="ECO:0000313" key="2">
    <source>
        <dbReference type="EMBL" id="SDO70565.1"/>
    </source>
</evidence>
<feature type="region of interest" description="Disordered" evidence="1">
    <location>
        <begin position="42"/>
        <end position="63"/>
    </location>
</feature>
<proteinExistence type="predicted"/>
<accession>A0A1H0LR42</accession>